<proteinExistence type="predicted"/>
<keyword evidence="1" id="KW-0732">Signal</keyword>
<dbReference type="InterPro" id="IPR006665">
    <property type="entry name" value="OmpA-like"/>
</dbReference>
<evidence type="ECO:0000313" key="3">
    <source>
        <dbReference type="EMBL" id="EFI48835.1"/>
    </source>
</evidence>
<name>D7NCE7_9BACT</name>
<protein>
    <submittedName>
        <fullName evidence="3">Outer membrane protein</fullName>
    </submittedName>
</protein>
<dbReference type="eggNOG" id="COG2885">
    <property type="taxonomic scope" value="Bacteria"/>
</dbReference>
<dbReference type="AlphaFoldDB" id="D7NCE7"/>
<feature type="chain" id="PRO_5003104905" evidence="1">
    <location>
        <begin position="29"/>
        <end position="411"/>
    </location>
</feature>
<keyword evidence="4" id="KW-1185">Reference proteome</keyword>
<dbReference type="EMBL" id="GL349566">
    <property type="protein sequence ID" value="EFI48835.1"/>
    <property type="molecule type" value="Genomic_DNA"/>
</dbReference>
<evidence type="ECO:0000259" key="2">
    <source>
        <dbReference type="Pfam" id="PF00691"/>
    </source>
</evidence>
<feature type="signal peptide" evidence="1">
    <location>
        <begin position="1"/>
        <end position="28"/>
    </location>
</feature>
<dbReference type="SUPFAM" id="SSF103088">
    <property type="entry name" value="OmpA-like"/>
    <property type="match status" value="1"/>
</dbReference>
<organism evidence="3 4">
    <name type="scientific">Segatella oris C735</name>
    <dbReference type="NCBI Taxonomy" id="563008"/>
    <lineage>
        <taxon>Bacteria</taxon>
        <taxon>Pseudomonadati</taxon>
        <taxon>Bacteroidota</taxon>
        <taxon>Bacteroidia</taxon>
        <taxon>Bacteroidales</taxon>
        <taxon>Prevotellaceae</taxon>
        <taxon>Segatella</taxon>
    </lineage>
</organism>
<dbReference type="InterPro" id="IPR036737">
    <property type="entry name" value="OmpA-like_sf"/>
</dbReference>
<evidence type="ECO:0000313" key="4">
    <source>
        <dbReference type="Proteomes" id="UP000003805"/>
    </source>
</evidence>
<dbReference type="Proteomes" id="UP000003805">
    <property type="component" value="Unassembled WGS sequence"/>
</dbReference>
<sequence>MYKQRKSIMKKIFFLLSALTFIGHGIHAQVVYGNDERFYVNSRHEISASSASHPTGLSSPIDGQAKYKLSGLGDNWFVSAQGGFISFLGDPVSHTDFNGRTKVGLELSIGKWHSPYFGTRLAYQGFKFVDSQRAPQSFGSYHTDLLLNVSSFFRPSFEKPAKWNISPYMGAGIIRHNQLKKNSFAFSYGILGTCSLSERISISASFGGTTTRRDFDGYEEKGRLGDNLLSGSIGLSIGIGHLGWKVKKHKLVSANEDVLQNPTITDLTTYPRNNYSGLKSLQERLANKNTESISGNGDENIAQFDAPILFFFKRNTTELVDKQQLVNIQEIAAAVKEYNLEVRIVGSADSKTGTPKHNRKLSIKRCRYVAKLLINAGVPKSKMTGATRGGINLYKPYTANRHTCVILYKQK</sequence>
<dbReference type="Pfam" id="PF00691">
    <property type="entry name" value="OmpA"/>
    <property type="match status" value="1"/>
</dbReference>
<accession>D7NCE7</accession>
<evidence type="ECO:0000256" key="1">
    <source>
        <dbReference type="SAM" id="SignalP"/>
    </source>
</evidence>
<reference evidence="3 4" key="1">
    <citation type="submission" date="2010-02" db="EMBL/GenBank/DDBJ databases">
        <title>The Genome Sequence of Prevotella oris strain C735.</title>
        <authorList>
            <consortium name="The Broad Institute Genome Sequencing Platform"/>
            <person name="Ward D."/>
            <person name="Feldgarden M."/>
            <person name="Earl A."/>
            <person name="Young S.K."/>
            <person name="Zeng Q."/>
            <person name="Koehrsen M."/>
            <person name="Alvarado L."/>
            <person name="Berlin A."/>
            <person name="Bochicchio J."/>
            <person name="Borenstein D."/>
            <person name="Chapman S.B."/>
            <person name="Chen Z."/>
            <person name="Engels R."/>
            <person name="Freedman E."/>
            <person name="Gellesch M."/>
            <person name="Goldberg J."/>
            <person name="Griggs A."/>
            <person name="Gujja S."/>
            <person name="Heilman E."/>
            <person name="Heiman D."/>
            <person name="Hepburn T."/>
            <person name="Howarth C."/>
            <person name="Jen D."/>
            <person name="Larson L."/>
            <person name="Mehta T."/>
            <person name="Park D."/>
            <person name="Pearson M."/>
            <person name="Roberts A."/>
            <person name="Saif S."/>
            <person name="Shea T."/>
            <person name="Shenoy N."/>
            <person name="Sisk P."/>
            <person name="Stolte C."/>
            <person name="Sykes S."/>
            <person name="Thomson T."/>
            <person name="Walk T."/>
            <person name="White J."/>
            <person name="Yandava C."/>
            <person name="Sibley C.D."/>
            <person name="Field T.R."/>
            <person name="Grinwis M."/>
            <person name="Eshaghurshan C.S."/>
            <person name="Surette M.G."/>
            <person name="Haas B."/>
            <person name="Nusbaum C."/>
            <person name="Birren B."/>
        </authorList>
    </citation>
    <scope>NUCLEOTIDE SEQUENCE [LARGE SCALE GENOMIC DNA]</scope>
    <source>
        <strain evidence="3 4">C735</strain>
    </source>
</reference>
<dbReference type="HOGENOM" id="CLU_042769_0_0_10"/>
<feature type="domain" description="OmpA-like" evidence="2">
    <location>
        <begin position="311"/>
        <end position="390"/>
    </location>
</feature>
<dbReference type="Gene3D" id="3.30.1330.60">
    <property type="entry name" value="OmpA-like domain"/>
    <property type="match status" value="1"/>
</dbReference>
<gene>
    <name evidence="3" type="ORF">HMPREF0665_01210</name>
</gene>